<keyword evidence="3" id="KW-0812">Transmembrane</keyword>
<sequence length="727" mass="79466">MNQLQPNRASRSTFAAPEPARPREADFDLSATLRMVRRNARFIAAVTALLTLATLPFIIAIEPSYRAQARFLIHPTLSIDTSNETLAPDLSDEVERLRSRGIADQVIAHFDLTANPEFNPQLAPPGPLRSTWTAVKSALSGMPAPPPQETPDRVLSNYYQHLSVWHETKSQVVQISFTARDPQLAADVPNAMIGIYLADREAKHQQRISGALALLDTQIAAQKSNVASAAAEAQAYQQESGVTSVGRSETLEQSRIVLVNEQLSDIQRQMAELRGKLRSVDAALADGNGITQDEPEEIGELRKALQLRKRALAQLTASYGEAYGGVMMERAHIAEIESSIRAALGEWAGSMRAQLGQFKDEEARLARTSDRLQGTLSKTTVAELNLINLIRRADAQRAILDGYENQRRQLEARLSQPALDLEMIAPAVPPIWPEGRGRKIYLIVTFLASTLLALTLAGGRELIDRKARSLTQFEDDPDLVAVGMLPALRRRDTAGSSERHLRTALSSSIAMISAQEGGALPRSLMITPVQPHDGARFVGYRMARELVASGQAVLLIDTVGKREPWYIERLPAFLHPDKALSQTGPGGLAEHLREGRDLGELVDCLDTDGLRILHRGNGPIPALEDGQAIRSILKYASTHRLMAIFVCPPALSSASTTHIASVMEEVLMVVGWGRTPLDTVRANASHLQMAGVDKVLTLLNRVDPQRQALYPFGDGTAFAHAARADAW</sequence>
<dbReference type="SUPFAM" id="SSF52540">
    <property type="entry name" value="P-loop containing nucleoside triphosphate hydrolases"/>
    <property type="match status" value="1"/>
</dbReference>
<evidence type="ECO:0008006" key="6">
    <source>
        <dbReference type="Google" id="ProtNLM"/>
    </source>
</evidence>
<feature type="compositionally biased region" description="Polar residues" evidence="2">
    <location>
        <begin position="1"/>
        <end position="13"/>
    </location>
</feature>
<name>A0A074JSZ9_9RHOB</name>
<dbReference type="EMBL" id="AUNB01000032">
    <property type="protein sequence ID" value="KEO58748.1"/>
    <property type="molecule type" value="Genomic_DNA"/>
</dbReference>
<dbReference type="STRING" id="1353528.DT23_16120"/>
<protein>
    <recommendedName>
        <fullName evidence="6">Polysaccharide chain length determinant N-terminal domain-containing protein</fullName>
    </recommendedName>
</protein>
<evidence type="ECO:0000256" key="2">
    <source>
        <dbReference type="SAM" id="MobiDB-lite"/>
    </source>
</evidence>
<dbReference type="GO" id="GO:0005886">
    <property type="term" value="C:plasma membrane"/>
    <property type="evidence" value="ECO:0007669"/>
    <property type="project" value="TreeGrafter"/>
</dbReference>
<dbReference type="Gene3D" id="3.40.50.300">
    <property type="entry name" value="P-loop containing nucleotide triphosphate hydrolases"/>
    <property type="match status" value="1"/>
</dbReference>
<dbReference type="InterPro" id="IPR027417">
    <property type="entry name" value="P-loop_NTPase"/>
</dbReference>
<evidence type="ECO:0000256" key="3">
    <source>
        <dbReference type="SAM" id="Phobius"/>
    </source>
</evidence>
<evidence type="ECO:0000256" key="1">
    <source>
        <dbReference type="SAM" id="Coils"/>
    </source>
</evidence>
<gene>
    <name evidence="4" type="ORF">DT23_16120</name>
</gene>
<organism evidence="4 5">
    <name type="scientific">Thioclava indica</name>
    <dbReference type="NCBI Taxonomy" id="1353528"/>
    <lineage>
        <taxon>Bacteria</taxon>
        <taxon>Pseudomonadati</taxon>
        <taxon>Pseudomonadota</taxon>
        <taxon>Alphaproteobacteria</taxon>
        <taxon>Rhodobacterales</taxon>
        <taxon>Paracoccaceae</taxon>
        <taxon>Thioclava</taxon>
    </lineage>
</organism>
<dbReference type="eggNOG" id="COG0489">
    <property type="taxonomic scope" value="Bacteria"/>
</dbReference>
<dbReference type="AlphaFoldDB" id="A0A074JSZ9"/>
<dbReference type="InterPro" id="IPR050445">
    <property type="entry name" value="Bact_polysacc_biosynth/exp"/>
</dbReference>
<dbReference type="Proteomes" id="UP000027471">
    <property type="component" value="Unassembled WGS sequence"/>
</dbReference>
<dbReference type="PANTHER" id="PTHR32309:SF13">
    <property type="entry name" value="FERRIC ENTEROBACTIN TRANSPORT PROTEIN FEPE"/>
    <property type="match status" value="1"/>
</dbReference>
<keyword evidence="3" id="KW-0472">Membrane</keyword>
<keyword evidence="1" id="KW-0175">Coiled coil</keyword>
<evidence type="ECO:0000313" key="5">
    <source>
        <dbReference type="Proteomes" id="UP000027471"/>
    </source>
</evidence>
<reference evidence="4 5" key="1">
    <citation type="journal article" date="2015" name="Antonie Van Leeuwenhoek">
        <title>Thioclava indica sp. nov., isolated from surface seawater of the Indian Ocean.</title>
        <authorList>
            <person name="Liu Y."/>
            <person name="Lai Q."/>
            <person name="Du J."/>
            <person name="Xu H."/>
            <person name="Jiang L."/>
            <person name="Shao Z."/>
        </authorList>
    </citation>
    <scope>NUCLEOTIDE SEQUENCE [LARGE SCALE GENOMIC DNA]</scope>
    <source>
        <strain evidence="4 5">DT23-4</strain>
    </source>
</reference>
<keyword evidence="5" id="KW-1185">Reference proteome</keyword>
<feature type="transmembrane region" description="Helical" evidence="3">
    <location>
        <begin position="42"/>
        <end position="61"/>
    </location>
</feature>
<proteinExistence type="predicted"/>
<feature type="region of interest" description="Disordered" evidence="2">
    <location>
        <begin position="1"/>
        <end position="21"/>
    </location>
</feature>
<dbReference type="GO" id="GO:0004713">
    <property type="term" value="F:protein tyrosine kinase activity"/>
    <property type="evidence" value="ECO:0007669"/>
    <property type="project" value="TreeGrafter"/>
</dbReference>
<dbReference type="OrthoDB" id="230260at2"/>
<keyword evidence="3" id="KW-1133">Transmembrane helix</keyword>
<accession>A0A074JSZ9</accession>
<dbReference type="eggNOG" id="COG3206">
    <property type="taxonomic scope" value="Bacteria"/>
</dbReference>
<comment type="caution">
    <text evidence="4">The sequence shown here is derived from an EMBL/GenBank/DDBJ whole genome shotgun (WGS) entry which is preliminary data.</text>
</comment>
<dbReference type="PANTHER" id="PTHR32309">
    <property type="entry name" value="TYROSINE-PROTEIN KINASE"/>
    <property type="match status" value="1"/>
</dbReference>
<feature type="coiled-coil region" evidence="1">
    <location>
        <begin position="219"/>
        <end position="283"/>
    </location>
</feature>
<dbReference type="RefSeq" id="WP_038131278.1">
    <property type="nucleotide sequence ID" value="NZ_AUNB01000032.1"/>
</dbReference>
<evidence type="ECO:0000313" key="4">
    <source>
        <dbReference type="EMBL" id="KEO58748.1"/>
    </source>
</evidence>